<evidence type="ECO:0000313" key="1">
    <source>
        <dbReference type="EMBL" id="SFF35525.1"/>
    </source>
</evidence>
<dbReference type="Proteomes" id="UP000183129">
    <property type="component" value="Unassembled WGS sequence"/>
</dbReference>
<dbReference type="GO" id="GO:0000150">
    <property type="term" value="F:DNA strand exchange activity"/>
    <property type="evidence" value="ECO:0007669"/>
    <property type="project" value="InterPro"/>
</dbReference>
<organism evidence="1 2">
    <name type="scientific">Pedobacter antarcticus</name>
    <dbReference type="NCBI Taxonomy" id="34086"/>
    <lineage>
        <taxon>Bacteria</taxon>
        <taxon>Pseudomonadati</taxon>
        <taxon>Bacteroidota</taxon>
        <taxon>Sphingobacteriia</taxon>
        <taxon>Sphingobacteriales</taxon>
        <taxon>Sphingobacteriaceae</taxon>
        <taxon>Pedobacter</taxon>
    </lineage>
</organism>
<evidence type="ECO:0000313" key="2">
    <source>
        <dbReference type="Proteomes" id="UP000183129"/>
    </source>
</evidence>
<protein>
    <submittedName>
        <fullName evidence="1">Uncharacterized protein</fullName>
    </submittedName>
</protein>
<proteinExistence type="predicted"/>
<dbReference type="GO" id="GO:0003677">
    <property type="term" value="F:DNA binding"/>
    <property type="evidence" value="ECO:0007669"/>
    <property type="project" value="InterPro"/>
</dbReference>
<dbReference type="EMBL" id="FONS01000010">
    <property type="protein sequence ID" value="SFF35525.1"/>
    <property type="molecule type" value="Genomic_DNA"/>
</dbReference>
<sequence>MIVRNGIIRNGIKVKIFLKSFVRPAWQKLLADLGIEPQPIEQPLDISIPENKMMLAFYLAAPEVENDRRALNTFHGMRRARKEGRWMGPAPIGYTNKVTEDGRKVYLSCRAPSVNNEVGI</sequence>
<dbReference type="SUPFAM" id="SSF53041">
    <property type="entry name" value="Resolvase-like"/>
    <property type="match status" value="1"/>
</dbReference>
<dbReference type="InterPro" id="IPR036162">
    <property type="entry name" value="Resolvase-like_N_sf"/>
</dbReference>
<gene>
    <name evidence="1" type="ORF">SAMN03003324_03479</name>
</gene>
<dbReference type="AlphaFoldDB" id="A0A1I2HZC4"/>
<accession>A0A1I2HZC4</accession>
<dbReference type="Gene3D" id="3.40.50.1390">
    <property type="entry name" value="Resolvase, N-terminal catalytic domain"/>
    <property type="match status" value="1"/>
</dbReference>
<reference evidence="1 2" key="1">
    <citation type="submission" date="2016-10" db="EMBL/GenBank/DDBJ databases">
        <authorList>
            <person name="de Groot N.N."/>
        </authorList>
    </citation>
    <scope>NUCLEOTIDE SEQUENCE [LARGE SCALE GENOMIC DNA]</scope>
    <source>
        <strain evidence="1 2">ATCC 51969</strain>
    </source>
</reference>
<name>A0A1I2HZC4_9SPHI</name>